<dbReference type="Proteomes" id="UP000198661">
    <property type="component" value="Unassembled WGS sequence"/>
</dbReference>
<dbReference type="STRING" id="201973.SAMN04488025_11057"/>
<dbReference type="Pfam" id="PF14330">
    <property type="entry name" value="DUF4387"/>
    <property type="match status" value="1"/>
</dbReference>
<dbReference type="AlphaFoldDB" id="A0A1I2MY30"/>
<sequence length="121" mass="13625">MNGGQNPRTVKLSDLANTIRSKNAGTDKITFDIIFREKENYELVKASKRLTRETVARLYGIPEERICDFVEFDPACAIKFTIYRKSPSGGPGERDIFGSQQYAPLLDIEIPVGKDEAKPKE</sequence>
<proteinExistence type="predicted"/>
<protein>
    <recommendedName>
        <fullName evidence="1">DUF4387 domain-containing protein</fullName>
    </recommendedName>
</protein>
<reference evidence="2 3" key="1">
    <citation type="submission" date="2016-10" db="EMBL/GenBank/DDBJ databases">
        <authorList>
            <person name="de Groot N.N."/>
        </authorList>
    </citation>
    <scope>NUCLEOTIDE SEQUENCE [LARGE SCALE GENOMIC DNA]</scope>
    <source>
        <strain evidence="2 3">DSM 44945</strain>
    </source>
</reference>
<dbReference type="RefSeq" id="WP_092037539.1">
    <property type="nucleotide sequence ID" value="NZ_FOOK01000010.1"/>
</dbReference>
<feature type="domain" description="DUF4387" evidence="1">
    <location>
        <begin position="12"/>
        <end position="109"/>
    </location>
</feature>
<dbReference type="OrthoDB" id="9796125at2"/>
<evidence type="ECO:0000313" key="2">
    <source>
        <dbReference type="EMBL" id="SFF96515.1"/>
    </source>
</evidence>
<evidence type="ECO:0000313" key="3">
    <source>
        <dbReference type="Proteomes" id="UP000198661"/>
    </source>
</evidence>
<dbReference type="InterPro" id="IPR025496">
    <property type="entry name" value="DUF4387"/>
</dbReference>
<gene>
    <name evidence="2" type="ORF">SAMN04488025_11057</name>
</gene>
<name>A0A1I2MY30_9BACL</name>
<accession>A0A1I2MY30</accession>
<dbReference type="EMBL" id="FOOK01000010">
    <property type="protein sequence ID" value="SFF96515.1"/>
    <property type="molecule type" value="Genomic_DNA"/>
</dbReference>
<evidence type="ECO:0000259" key="1">
    <source>
        <dbReference type="Pfam" id="PF14330"/>
    </source>
</evidence>
<keyword evidence="3" id="KW-1185">Reference proteome</keyword>
<organism evidence="2 3">
    <name type="scientific">Planifilum fulgidum</name>
    <dbReference type="NCBI Taxonomy" id="201973"/>
    <lineage>
        <taxon>Bacteria</taxon>
        <taxon>Bacillati</taxon>
        <taxon>Bacillota</taxon>
        <taxon>Bacilli</taxon>
        <taxon>Bacillales</taxon>
        <taxon>Thermoactinomycetaceae</taxon>
        <taxon>Planifilum</taxon>
    </lineage>
</organism>